<dbReference type="InterPro" id="IPR002110">
    <property type="entry name" value="Ankyrin_rpt"/>
</dbReference>
<evidence type="ECO:0000256" key="3">
    <source>
        <dbReference type="PROSITE-ProRule" id="PRU00023"/>
    </source>
</evidence>
<sequence length="216" mass="23526">MKSNIHEYLLKLKNIVMSKNIKMNSLKILTNMSLLLLLLTTACGQSSNRSKAEANNPTETKSVVAAPEMDIQAAILSENVEAVKQHIKAGTDLNKKDPMSGSTPLITASSFGKNKIAQVLIDGGADLSLQNNDGATALHTAAFFCRVEVVQLLIDAKADKTAKNNFGMTPRESIMGPFAEIKPIYEMLQQQLGPMGLQIDLKEIEKTRPVIAMMLQ</sequence>
<gene>
    <name evidence="4" type="ORF">ACFQZJ_07080</name>
</gene>
<name>A0ABW3B1K9_9FLAO</name>
<dbReference type="InterPro" id="IPR036770">
    <property type="entry name" value="Ankyrin_rpt-contain_sf"/>
</dbReference>
<dbReference type="PANTHER" id="PTHR24171">
    <property type="entry name" value="ANKYRIN REPEAT DOMAIN-CONTAINING PROTEIN 39-RELATED"/>
    <property type="match status" value="1"/>
</dbReference>
<keyword evidence="5" id="KW-1185">Reference proteome</keyword>
<feature type="repeat" description="ANK" evidence="3">
    <location>
        <begin position="100"/>
        <end position="132"/>
    </location>
</feature>
<accession>A0ABW3B1K9</accession>
<organism evidence="4 5">
    <name type="scientific">Maribacter chungangensis</name>
    <dbReference type="NCBI Taxonomy" id="1069117"/>
    <lineage>
        <taxon>Bacteria</taxon>
        <taxon>Pseudomonadati</taxon>
        <taxon>Bacteroidota</taxon>
        <taxon>Flavobacteriia</taxon>
        <taxon>Flavobacteriales</taxon>
        <taxon>Flavobacteriaceae</taxon>
        <taxon>Maribacter</taxon>
    </lineage>
</organism>
<dbReference type="PROSITE" id="PS50088">
    <property type="entry name" value="ANK_REPEAT"/>
    <property type="match status" value="2"/>
</dbReference>
<feature type="repeat" description="ANK" evidence="3">
    <location>
        <begin position="133"/>
        <end position="165"/>
    </location>
</feature>
<keyword evidence="1" id="KW-0677">Repeat</keyword>
<proteinExistence type="predicted"/>
<comment type="caution">
    <text evidence="4">The sequence shown here is derived from an EMBL/GenBank/DDBJ whole genome shotgun (WGS) entry which is preliminary data.</text>
</comment>
<evidence type="ECO:0000256" key="2">
    <source>
        <dbReference type="ARBA" id="ARBA00023043"/>
    </source>
</evidence>
<dbReference type="PANTHER" id="PTHR24171:SF8">
    <property type="entry name" value="BRCA1-ASSOCIATED RING DOMAIN PROTEIN 1"/>
    <property type="match status" value="1"/>
</dbReference>
<dbReference type="Gene3D" id="1.25.40.20">
    <property type="entry name" value="Ankyrin repeat-containing domain"/>
    <property type="match status" value="1"/>
</dbReference>
<evidence type="ECO:0000313" key="5">
    <source>
        <dbReference type="Proteomes" id="UP001597012"/>
    </source>
</evidence>
<dbReference type="EMBL" id="JBHTHY010000004">
    <property type="protein sequence ID" value="MFD0797216.1"/>
    <property type="molecule type" value="Genomic_DNA"/>
</dbReference>
<keyword evidence="2 3" id="KW-0040">ANK repeat</keyword>
<dbReference type="Pfam" id="PF12796">
    <property type="entry name" value="Ank_2"/>
    <property type="match status" value="1"/>
</dbReference>
<protein>
    <submittedName>
        <fullName evidence="4">Ankyrin repeat domain-containing protein</fullName>
    </submittedName>
</protein>
<reference evidence="5" key="1">
    <citation type="journal article" date="2019" name="Int. J. Syst. Evol. Microbiol.">
        <title>The Global Catalogue of Microorganisms (GCM) 10K type strain sequencing project: providing services to taxonomists for standard genome sequencing and annotation.</title>
        <authorList>
            <consortium name="The Broad Institute Genomics Platform"/>
            <consortium name="The Broad Institute Genome Sequencing Center for Infectious Disease"/>
            <person name="Wu L."/>
            <person name="Ma J."/>
        </authorList>
    </citation>
    <scope>NUCLEOTIDE SEQUENCE [LARGE SCALE GENOMIC DNA]</scope>
    <source>
        <strain evidence="5">CCUG 61948</strain>
    </source>
</reference>
<dbReference type="SMART" id="SM00248">
    <property type="entry name" value="ANK"/>
    <property type="match status" value="2"/>
</dbReference>
<evidence type="ECO:0000313" key="4">
    <source>
        <dbReference type="EMBL" id="MFD0797216.1"/>
    </source>
</evidence>
<dbReference type="SUPFAM" id="SSF48403">
    <property type="entry name" value="Ankyrin repeat"/>
    <property type="match status" value="1"/>
</dbReference>
<dbReference type="Proteomes" id="UP001597012">
    <property type="component" value="Unassembled WGS sequence"/>
</dbReference>
<evidence type="ECO:0000256" key="1">
    <source>
        <dbReference type="ARBA" id="ARBA00022737"/>
    </source>
</evidence>
<dbReference type="PROSITE" id="PS50297">
    <property type="entry name" value="ANK_REP_REGION"/>
    <property type="match status" value="2"/>
</dbReference>